<dbReference type="InterPro" id="IPR003657">
    <property type="entry name" value="WRKY_dom"/>
</dbReference>
<evidence type="ECO:0000256" key="9">
    <source>
        <dbReference type="ARBA" id="ARBA00061157"/>
    </source>
</evidence>
<comment type="subcellular location">
    <subcellularLocation>
        <location evidence="1">Nucleus</location>
    </subcellularLocation>
</comment>
<dbReference type="AlphaFoldDB" id="A0A834T8R6"/>
<dbReference type="Proteomes" id="UP000634136">
    <property type="component" value="Unassembled WGS sequence"/>
</dbReference>
<keyword evidence="8" id="KW-0539">Nucleus</keyword>
<evidence type="ECO:0000256" key="1">
    <source>
        <dbReference type="ARBA" id="ARBA00004123"/>
    </source>
</evidence>
<dbReference type="OrthoDB" id="5065855at2759"/>
<feature type="domain" description="WRKY" evidence="11">
    <location>
        <begin position="244"/>
        <end position="308"/>
    </location>
</feature>
<dbReference type="Pfam" id="PF03106">
    <property type="entry name" value="WRKY"/>
    <property type="match status" value="2"/>
</dbReference>
<feature type="region of interest" description="Disordered" evidence="10">
    <location>
        <begin position="495"/>
        <end position="517"/>
    </location>
</feature>
<dbReference type="SUPFAM" id="SSF118290">
    <property type="entry name" value="WRKY DNA-binding domain"/>
    <property type="match status" value="2"/>
</dbReference>
<organism evidence="12 13">
    <name type="scientific">Senna tora</name>
    <dbReference type="NCBI Taxonomy" id="362788"/>
    <lineage>
        <taxon>Eukaryota</taxon>
        <taxon>Viridiplantae</taxon>
        <taxon>Streptophyta</taxon>
        <taxon>Embryophyta</taxon>
        <taxon>Tracheophyta</taxon>
        <taxon>Spermatophyta</taxon>
        <taxon>Magnoliopsida</taxon>
        <taxon>eudicotyledons</taxon>
        <taxon>Gunneridae</taxon>
        <taxon>Pentapetalae</taxon>
        <taxon>rosids</taxon>
        <taxon>fabids</taxon>
        <taxon>Fabales</taxon>
        <taxon>Fabaceae</taxon>
        <taxon>Caesalpinioideae</taxon>
        <taxon>Cassia clade</taxon>
        <taxon>Senna</taxon>
    </lineage>
</organism>
<dbReference type="InterPro" id="IPR044810">
    <property type="entry name" value="WRKY_plant"/>
</dbReference>
<evidence type="ECO:0000256" key="3">
    <source>
        <dbReference type="ARBA" id="ARBA00022737"/>
    </source>
</evidence>
<accession>A0A834T8R6</accession>
<reference evidence="12" key="1">
    <citation type="submission" date="2020-09" db="EMBL/GenBank/DDBJ databases">
        <title>Genome-Enabled Discovery of Anthraquinone Biosynthesis in Senna tora.</title>
        <authorList>
            <person name="Kang S.-H."/>
            <person name="Pandey R.P."/>
            <person name="Lee C.-M."/>
            <person name="Sim J.-S."/>
            <person name="Jeong J.-T."/>
            <person name="Choi B.-S."/>
            <person name="Jung M."/>
            <person name="Ginzburg D."/>
            <person name="Zhao K."/>
            <person name="Won S.Y."/>
            <person name="Oh T.-J."/>
            <person name="Yu Y."/>
            <person name="Kim N.-H."/>
            <person name="Lee O.R."/>
            <person name="Lee T.-H."/>
            <person name="Bashyal P."/>
            <person name="Kim T.-S."/>
            <person name="Lee W.-H."/>
            <person name="Kawkins C."/>
            <person name="Kim C.-K."/>
            <person name="Kim J.S."/>
            <person name="Ahn B.O."/>
            <person name="Rhee S.Y."/>
            <person name="Sohng J.K."/>
        </authorList>
    </citation>
    <scope>NUCLEOTIDE SEQUENCE</scope>
    <source>
        <tissue evidence="12">Leaf</tissue>
    </source>
</reference>
<sequence>MESIKEFVGESSVRIFAVNGKPDLFSLISCASFAAMSLSLSRQTEFGFEVDLLNFFLGCLTLQLMKINLMLAFIGAAFSYSLFLVRSSLDSQVEIGDARISDHVALDIDSADHSHRSQSLHRRSPDDEDKKNHQRVSGIIGKPRGLTVRIPERTGSGVPKFKSSPPPSPYLNISPGLSPSDFLDSPVFLSTVLHNASKQQEWSTQESTTKEDGFASGKSEEKASMQSDSTEIAKVESNRNSGFQLSRIPNDGYNWRKYGRKQVKGDENSRSFYKCTYPNCPTKRKIVRSLDGQITDIVYRGTHIHPKPNVTRGSSSSASSLGQSLSTSGTGPILDSDVTLQNSSLSTGNDDFKQSFLETRSGGDEFDEDEPDAQIRKIEVLNVGIPRVLVQTTSDIDILDDGYRWMKYGQKVVKGNPNPRSYYKCTSPGCLMRKHVERAPHDPRVVITTYEGRHNHDVPAARGIGRYSVNTPLPSNNTNNSLQSFKGQPPFILESSYLSTKDDSRRSFEKNKSGGDE</sequence>
<feature type="region of interest" description="Disordered" evidence="10">
    <location>
        <begin position="304"/>
        <end position="371"/>
    </location>
</feature>
<evidence type="ECO:0000313" key="12">
    <source>
        <dbReference type="EMBL" id="KAF7816182.1"/>
    </source>
</evidence>
<dbReference type="FunFam" id="2.20.25.80:FF:000006">
    <property type="entry name" value="WRKY transcription factor"/>
    <property type="match status" value="1"/>
</dbReference>
<dbReference type="SMART" id="SM00774">
    <property type="entry name" value="WRKY"/>
    <property type="match status" value="2"/>
</dbReference>
<proteinExistence type="inferred from homology"/>
<keyword evidence="3" id="KW-0677">Repeat</keyword>
<keyword evidence="5" id="KW-0805">Transcription regulation</keyword>
<feature type="compositionally biased region" description="Polar residues" evidence="10">
    <location>
        <begin position="198"/>
        <end position="207"/>
    </location>
</feature>
<dbReference type="PANTHER" id="PTHR31221:SF1">
    <property type="entry name" value="WRKY TRANSCRIPTION FACTOR 33-RELATED"/>
    <property type="match status" value="1"/>
</dbReference>
<feature type="compositionally biased region" description="Basic and acidic residues" evidence="10">
    <location>
        <begin position="208"/>
        <end position="223"/>
    </location>
</feature>
<dbReference type="EMBL" id="JAAIUW010000009">
    <property type="protein sequence ID" value="KAF7816182.1"/>
    <property type="molecule type" value="Genomic_DNA"/>
</dbReference>
<feature type="compositionally biased region" description="Basic and acidic residues" evidence="10">
    <location>
        <begin position="500"/>
        <end position="517"/>
    </location>
</feature>
<dbReference type="GO" id="GO:0046872">
    <property type="term" value="F:metal ion binding"/>
    <property type="evidence" value="ECO:0007669"/>
    <property type="project" value="UniProtKB-KW"/>
</dbReference>
<dbReference type="GO" id="GO:0043565">
    <property type="term" value="F:sequence-specific DNA binding"/>
    <property type="evidence" value="ECO:0007669"/>
    <property type="project" value="InterPro"/>
</dbReference>
<keyword evidence="7" id="KW-0804">Transcription</keyword>
<evidence type="ECO:0000313" key="13">
    <source>
        <dbReference type="Proteomes" id="UP000634136"/>
    </source>
</evidence>
<dbReference type="Gene3D" id="2.20.25.80">
    <property type="entry name" value="WRKY domain"/>
    <property type="match status" value="2"/>
</dbReference>
<evidence type="ECO:0000256" key="6">
    <source>
        <dbReference type="ARBA" id="ARBA00023125"/>
    </source>
</evidence>
<dbReference type="GO" id="GO:0005634">
    <property type="term" value="C:nucleus"/>
    <property type="evidence" value="ECO:0007669"/>
    <property type="project" value="UniProtKB-SubCell"/>
</dbReference>
<feature type="region of interest" description="Disordered" evidence="10">
    <location>
        <begin position="198"/>
        <end position="246"/>
    </location>
</feature>
<keyword evidence="6" id="KW-0238">DNA-binding</keyword>
<comment type="similarity">
    <text evidence="9">Belongs to the WRKY group I family.</text>
</comment>
<evidence type="ECO:0000256" key="7">
    <source>
        <dbReference type="ARBA" id="ARBA00023163"/>
    </source>
</evidence>
<feature type="compositionally biased region" description="Low complexity" evidence="10">
    <location>
        <begin position="313"/>
        <end position="331"/>
    </location>
</feature>
<comment type="caution">
    <text evidence="12">The sequence shown here is derived from an EMBL/GenBank/DDBJ whole genome shotgun (WGS) entry which is preliminary data.</text>
</comment>
<keyword evidence="4" id="KW-0862">Zinc</keyword>
<dbReference type="GO" id="GO:0003700">
    <property type="term" value="F:DNA-binding transcription factor activity"/>
    <property type="evidence" value="ECO:0007669"/>
    <property type="project" value="InterPro"/>
</dbReference>
<feature type="domain" description="WRKY" evidence="11">
    <location>
        <begin position="394"/>
        <end position="459"/>
    </location>
</feature>
<protein>
    <submittedName>
        <fullName evidence="12">WRKY transcription factor WRKY24-like</fullName>
    </submittedName>
</protein>
<name>A0A834T8R6_9FABA</name>
<dbReference type="InterPro" id="IPR036576">
    <property type="entry name" value="WRKY_dom_sf"/>
</dbReference>
<keyword evidence="2" id="KW-0479">Metal-binding</keyword>
<evidence type="ECO:0000256" key="8">
    <source>
        <dbReference type="ARBA" id="ARBA00023242"/>
    </source>
</evidence>
<evidence type="ECO:0000259" key="11">
    <source>
        <dbReference type="PROSITE" id="PS50811"/>
    </source>
</evidence>
<evidence type="ECO:0000256" key="5">
    <source>
        <dbReference type="ARBA" id="ARBA00023015"/>
    </source>
</evidence>
<keyword evidence="13" id="KW-1185">Reference proteome</keyword>
<dbReference type="PANTHER" id="PTHR31221">
    <property type="entry name" value="WRKY TRANSCRIPTION FACTOR PROTEIN 1-RELATED"/>
    <property type="match status" value="1"/>
</dbReference>
<evidence type="ECO:0000256" key="2">
    <source>
        <dbReference type="ARBA" id="ARBA00022723"/>
    </source>
</evidence>
<evidence type="ECO:0000256" key="10">
    <source>
        <dbReference type="SAM" id="MobiDB-lite"/>
    </source>
</evidence>
<evidence type="ECO:0000256" key="4">
    <source>
        <dbReference type="ARBA" id="ARBA00022833"/>
    </source>
</evidence>
<dbReference type="PROSITE" id="PS50811">
    <property type="entry name" value="WRKY"/>
    <property type="match status" value="2"/>
</dbReference>
<feature type="compositionally biased region" description="Polar residues" evidence="10">
    <location>
        <begin position="338"/>
        <end position="349"/>
    </location>
</feature>
<gene>
    <name evidence="12" type="ORF">G2W53_030151</name>
</gene>
<dbReference type="FunFam" id="2.20.25.80:FF:000003">
    <property type="entry name" value="WRKY transcription factor 57"/>
    <property type="match status" value="1"/>
</dbReference>
<feature type="region of interest" description="Disordered" evidence="10">
    <location>
        <begin position="111"/>
        <end position="175"/>
    </location>
</feature>